<dbReference type="EMBL" id="BAAAQG010000003">
    <property type="protein sequence ID" value="GAA1699022.1"/>
    <property type="molecule type" value="Genomic_DNA"/>
</dbReference>
<protein>
    <recommendedName>
        <fullName evidence="3">TetR family transcriptional regulator</fullName>
    </recommendedName>
</protein>
<dbReference type="Proteomes" id="UP001500383">
    <property type="component" value="Unassembled WGS sequence"/>
</dbReference>
<proteinExistence type="predicted"/>
<evidence type="ECO:0000313" key="2">
    <source>
        <dbReference type="Proteomes" id="UP001500383"/>
    </source>
</evidence>
<accession>A0ABN2I689</accession>
<evidence type="ECO:0000313" key="1">
    <source>
        <dbReference type="EMBL" id="GAA1699022.1"/>
    </source>
</evidence>
<reference evidence="1 2" key="1">
    <citation type="journal article" date="2019" name="Int. J. Syst. Evol. Microbiol.">
        <title>The Global Catalogue of Microorganisms (GCM) 10K type strain sequencing project: providing services to taxonomists for standard genome sequencing and annotation.</title>
        <authorList>
            <consortium name="The Broad Institute Genomics Platform"/>
            <consortium name="The Broad Institute Genome Sequencing Center for Infectious Disease"/>
            <person name="Wu L."/>
            <person name="Ma J."/>
        </authorList>
    </citation>
    <scope>NUCLEOTIDE SEQUENCE [LARGE SCALE GENOMIC DNA]</scope>
    <source>
        <strain evidence="1 2">JCM 16002</strain>
    </source>
</reference>
<organism evidence="1 2">
    <name type="scientific">Dietzia cercidiphylli</name>
    <dbReference type="NCBI Taxonomy" id="498199"/>
    <lineage>
        <taxon>Bacteria</taxon>
        <taxon>Bacillati</taxon>
        <taxon>Actinomycetota</taxon>
        <taxon>Actinomycetes</taxon>
        <taxon>Mycobacteriales</taxon>
        <taxon>Dietziaceae</taxon>
        <taxon>Dietzia</taxon>
    </lineage>
</organism>
<comment type="caution">
    <text evidence="1">The sequence shown here is derived from an EMBL/GenBank/DDBJ whole genome shotgun (WGS) entry which is preliminary data.</text>
</comment>
<gene>
    <name evidence="1" type="ORF">GCM10009831_04010</name>
</gene>
<sequence length="187" mass="19610">MCMASPEQRAQFDLLAPLLAREGVDVWTASVAELDAGMERAKQRHAAAVAHVRAVLNAHARNDTSAAGGLLEALELSAETTPPPIPDALTVATRFAQLAQTVAPQLPAEVIAAVRDKASRPDTPDGMARLSEAVLLDCDASTGLRTVIREHGPAAALYAAAAMTAAAFRLWSEHSGETMDELISAHA</sequence>
<name>A0ABN2I689_9ACTN</name>
<evidence type="ECO:0008006" key="3">
    <source>
        <dbReference type="Google" id="ProtNLM"/>
    </source>
</evidence>
<keyword evidence="2" id="KW-1185">Reference proteome</keyword>